<dbReference type="Proteomes" id="UP000597507">
    <property type="component" value="Unassembled WGS sequence"/>
</dbReference>
<gene>
    <name evidence="7" type="ORF">GCM10010964_15870</name>
</gene>
<name>A0A8J2ZAI0_9PROT</name>
<dbReference type="GO" id="GO:0006457">
    <property type="term" value="P:protein folding"/>
    <property type="evidence" value="ECO:0007669"/>
    <property type="project" value="InterPro"/>
</dbReference>
<dbReference type="PROSITE" id="PS00170">
    <property type="entry name" value="CSA_PPIASE_1"/>
    <property type="match status" value="1"/>
</dbReference>
<dbReference type="PROSITE" id="PS50072">
    <property type="entry name" value="CSA_PPIASE_2"/>
    <property type="match status" value="1"/>
</dbReference>
<evidence type="ECO:0000256" key="1">
    <source>
        <dbReference type="ARBA" id="ARBA00007365"/>
    </source>
</evidence>
<accession>A0A8J2ZAI0</accession>
<dbReference type="InterPro" id="IPR029000">
    <property type="entry name" value="Cyclophilin-like_dom_sf"/>
</dbReference>
<comment type="catalytic activity">
    <reaction evidence="4">
        <text>[protein]-peptidylproline (omega=180) = [protein]-peptidylproline (omega=0)</text>
        <dbReference type="Rhea" id="RHEA:16237"/>
        <dbReference type="Rhea" id="RHEA-COMP:10747"/>
        <dbReference type="Rhea" id="RHEA-COMP:10748"/>
        <dbReference type="ChEBI" id="CHEBI:83833"/>
        <dbReference type="ChEBI" id="CHEBI:83834"/>
        <dbReference type="EC" id="5.2.1.8"/>
    </reaction>
</comment>
<comment type="function">
    <text evidence="4">PPIases accelerate the folding of proteins. It catalyzes the cis-trans isomerization of proline imidic peptide bonds in oligopeptides.</text>
</comment>
<comment type="caution">
    <text evidence="7">The sequence shown here is derived from an EMBL/GenBank/DDBJ whole genome shotgun (WGS) entry which is preliminary data.</text>
</comment>
<dbReference type="Gene3D" id="2.40.100.10">
    <property type="entry name" value="Cyclophilin-like"/>
    <property type="match status" value="1"/>
</dbReference>
<dbReference type="PANTHER" id="PTHR45625">
    <property type="entry name" value="PEPTIDYL-PROLYL CIS-TRANS ISOMERASE-RELATED"/>
    <property type="match status" value="1"/>
</dbReference>
<dbReference type="InterPro" id="IPR044666">
    <property type="entry name" value="Cyclophilin_A-like"/>
</dbReference>
<feature type="compositionally biased region" description="Low complexity" evidence="5">
    <location>
        <begin position="17"/>
        <end position="41"/>
    </location>
</feature>
<evidence type="ECO:0000259" key="6">
    <source>
        <dbReference type="PROSITE" id="PS50072"/>
    </source>
</evidence>
<dbReference type="InterPro" id="IPR020892">
    <property type="entry name" value="Cyclophilin-type_PPIase_CS"/>
</dbReference>
<evidence type="ECO:0000313" key="7">
    <source>
        <dbReference type="EMBL" id="GGG28768.1"/>
    </source>
</evidence>
<dbReference type="InterPro" id="IPR002130">
    <property type="entry name" value="Cyclophilin-type_PPIase_dom"/>
</dbReference>
<sequence length="203" mass="21501">MTSEHQDSIPATPAPDAPAGEPATEPATAAGPSAATAPQPAAEDENRLRLELKDGTVTIELLPDLAPRHVERIKTLARRGFYDGTPFHRVIEGFMAQGGDPTGTGTGGSDLPNLPAEFSPPSKARFVRGTCGMARTADPDSANSQFFIMFAPAPYLDGQYTIWGRVVSGMEAVDRIKRGAGQHGQVRDPDRIRRATIVADAPG</sequence>
<evidence type="ECO:0000313" key="8">
    <source>
        <dbReference type="Proteomes" id="UP000597507"/>
    </source>
</evidence>
<dbReference type="RefSeq" id="WP_188899489.1">
    <property type="nucleotide sequence ID" value="NZ_BMKS01000004.1"/>
</dbReference>
<evidence type="ECO:0000256" key="2">
    <source>
        <dbReference type="ARBA" id="ARBA00023110"/>
    </source>
</evidence>
<dbReference type="CDD" id="cd00317">
    <property type="entry name" value="cyclophilin"/>
    <property type="match status" value="1"/>
</dbReference>
<dbReference type="PANTHER" id="PTHR45625:SF4">
    <property type="entry name" value="PEPTIDYLPROLYL ISOMERASE DOMAIN AND WD REPEAT-CONTAINING PROTEIN 1"/>
    <property type="match status" value="1"/>
</dbReference>
<dbReference type="PRINTS" id="PR00153">
    <property type="entry name" value="CSAPPISMRASE"/>
</dbReference>
<evidence type="ECO:0000256" key="4">
    <source>
        <dbReference type="RuleBase" id="RU363019"/>
    </source>
</evidence>
<keyword evidence="2 4" id="KW-0697">Rotamase</keyword>
<protein>
    <recommendedName>
        <fullName evidence="4">Peptidyl-prolyl cis-trans isomerase</fullName>
        <shortName evidence="4">PPIase</shortName>
        <ecNumber evidence="4">5.2.1.8</ecNumber>
    </recommendedName>
</protein>
<dbReference type="Pfam" id="PF00160">
    <property type="entry name" value="Pro_isomerase"/>
    <property type="match status" value="1"/>
</dbReference>
<evidence type="ECO:0000256" key="3">
    <source>
        <dbReference type="ARBA" id="ARBA00023235"/>
    </source>
</evidence>
<dbReference type="EMBL" id="BMKS01000004">
    <property type="protein sequence ID" value="GGG28768.1"/>
    <property type="molecule type" value="Genomic_DNA"/>
</dbReference>
<dbReference type="AlphaFoldDB" id="A0A8J2ZAI0"/>
<proteinExistence type="inferred from homology"/>
<evidence type="ECO:0000256" key="5">
    <source>
        <dbReference type="SAM" id="MobiDB-lite"/>
    </source>
</evidence>
<keyword evidence="8" id="KW-1185">Reference proteome</keyword>
<feature type="region of interest" description="Disordered" evidence="5">
    <location>
        <begin position="1"/>
        <end position="46"/>
    </location>
</feature>
<keyword evidence="3 4" id="KW-0413">Isomerase</keyword>
<organism evidence="7 8">
    <name type="scientific">Caldovatus sediminis</name>
    <dbReference type="NCBI Taxonomy" id="2041189"/>
    <lineage>
        <taxon>Bacteria</taxon>
        <taxon>Pseudomonadati</taxon>
        <taxon>Pseudomonadota</taxon>
        <taxon>Alphaproteobacteria</taxon>
        <taxon>Acetobacterales</taxon>
        <taxon>Roseomonadaceae</taxon>
        <taxon>Caldovatus</taxon>
    </lineage>
</organism>
<dbReference type="GO" id="GO:0003755">
    <property type="term" value="F:peptidyl-prolyl cis-trans isomerase activity"/>
    <property type="evidence" value="ECO:0007669"/>
    <property type="project" value="UniProtKB-UniRule"/>
</dbReference>
<feature type="domain" description="PPIase cyclophilin-type" evidence="6">
    <location>
        <begin position="55"/>
        <end position="203"/>
    </location>
</feature>
<comment type="similarity">
    <text evidence="1 4">Belongs to the cyclophilin-type PPIase family.</text>
</comment>
<dbReference type="SUPFAM" id="SSF50891">
    <property type="entry name" value="Cyclophilin-like"/>
    <property type="match status" value="1"/>
</dbReference>
<reference evidence="7 8" key="1">
    <citation type="journal article" date="2014" name="Int. J. Syst. Evol. Microbiol.">
        <title>Complete genome sequence of Corynebacterium casei LMG S-19264T (=DSM 44701T), isolated from a smear-ripened cheese.</title>
        <authorList>
            <consortium name="US DOE Joint Genome Institute (JGI-PGF)"/>
            <person name="Walter F."/>
            <person name="Albersmeier A."/>
            <person name="Kalinowski J."/>
            <person name="Ruckert C."/>
        </authorList>
    </citation>
    <scope>NUCLEOTIDE SEQUENCE [LARGE SCALE GENOMIC DNA]</scope>
    <source>
        <strain evidence="7 8">CGMCC 1.16330</strain>
    </source>
</reference>
<dbReference type="EC" id="5.2.1.8" evidence="4"/>